<evidence type="ECO:0000313" key="7">
    <source>
        <dbReference type="EMBL" id="ORX53988.1"/>
    </source>
</evidence>
<evidence type="ECO:0000256" key="3">
    <source>
        <dbReference type="ARBA" id="ARBA00022692"/>
    </source>
</evidence>
<evidence type="ECO:0000313" key="8">
    <source>
        <dbReference type="Proteomes" id="UP000242146"/>
    </source>
</evidence>
<dbReference type="EMBL" id="MCGT01000014">
    <property type="protein sequence ID" value="ORX53988.1"/>
    <property type="molecule type" value="Genomic_DNA"/>
</dbReference>
<name>A0A1X2GHH1_9FUNG</name>
<feature type="transmembrane region" description="Helical" evidence="6">
    <location>
        <begin position="224"/>
        <end position="249"/>
    </location>
</feature>
<keyword evidence="8" id="KW-1185">Reference proteome</keyword>
<dbReference type="PANTHER" id="PTHR30028:SF0">
    <property type="entry name" value="PROTEIN ALUMINUM SENSITIVE 3"/>
    <property type="match status" value="1"/>
</dbReference>
<evidence type="ECO:0000256" key="1">
    <source>
        <dbReference type="ARBA" id="ARBA00004141"/>
    </source>
</evidence>
<feature type="transmembrane region" description="Helical" evidence="6">
    <location>
        <begin position="192"/>
        <end position="212"/>
    </location>
</feature>
<sequence>MTESTMPALTWANVVIASSFFLIDFVISACLNLKLTKPLIVSAVRCVVQLTIMGLTLEEIFKRREPIYIISIILVLILLTSWEAIHSRSLFWFHGIVMLLSYTVVGMIGIRYAIGKEYFYMPEVCVLTAGLLLGNTASTMAVTLNTFISDLGGMDESRILALLAMGATRAEASKDITKNSLRLAMLPNIQRMSIAGLITIPGAMAGQIIGGANMTNAVLYQQIILFMISSCTCLASMSILTVSLLASFLSTDTATPWFFFFF</sequence>
<dbReference type="AlphaFoldDB" id="A0A1X2GHH1"/>
<comment type="similarity">
    <text evidence="2">Belongs to the UPF0014 family.</text>
</comment>
<evidence type="ECO:0000256" key="2">
    <source>
        <dbReference type="ARBA" id="ARBA00005268"/>
    </source>
</evidence>
<keyword evidence="5 6" id="KW-0472">Membrane</keyword>
<feature type="transmembrane region" description="Helical" evidence="6">
    <location>
        <begin position="126"/>
        <end position="148"/>
    </location>
</feature>
<proteinExistence type="inferred from homology"/>
<dbReference type="GO" id="GO:0005886">
    <property type="term" value="C:plasma membrane"/>
    <property type="evidence" value="ECO:0007669"/>
    <property type="project" value="TreeGrafter"/>
</dbReference>
<reference evidence="7 8" key="1">
    <citation type="submission" date="2016-07" db="EMBL/GenBank/DDBJ databases">
        <title>Pervasive Adenine N6-methylation of Active Genes in Fungi.</title>
        <authorList>
            <consortium name="DOE Joint Genome Institute"/>
            <person name="Mondo S.J."/>
            <person name="Dannebaum R.O."/>
            <person name="Kuo R.C."/>
            <person name="Labutti K."/>
            <person name="Haridas S."/>
            <person name="Kuo A."/>
            <person name="Salamov A."/>
            <person name="Ahrendt S.R."/>
            <person name="Lipzen A."/>
            <person name="Sullivan W."/>
            <person name="Andreopoulos W.B."/>
            <person name="Clum A."/>
            <person name="Lindquist E."/>
            <person name="Daum C."/>
            <person name="Ramamoorthy G.K."/>
            <person name="Gryganskyi A."/>
            <person name="Culley D."/>
            <person name="Magnuson J.K."/>
            <person name="James T.Y."/>
            <person name="O'Malley M.A."/>
            <person name="Stajich J.E."/>
            <person name="Spatafora J.W."/>
            <person name="Visel A."/>
            <person name="Grigoriev I.V."/>
        </authorList>
    </citation>
    <scope>NUCLEOTIDE SEQUENCE [LARGE SCALE GENOMIC DNA]</scope>
    <source>
        <strain evidence="7 8">NRRL 3301</strain>
    </source>
</reference>
<dbReference type="InterPro" id="IPR005226">
    <property type="entry name" value="UPF0014_fam"/>
</dbReference>
<evidence type="ECO:0000256" key="5">
    <source>
        <dbReference type="ARBA" id="ARBA00023136"/>
    </source>
</evidence>
<dbReference type="Pfam" id="PF03649">
    <property type="entry name" value="UPF0014"/>
    <property type="match status" value="1"/>
</dbReference>
<comment type="caution">
    <text evidence="7">The sequence shown here is derived from an EMBL/GenBank/DDBJ whole genome shotgun (WGS) entry which is preliminary data.</text>
</comment>
<accession>A0A1X2GHH1</accession>
<gene>
    <name evidence="7" type="ORF">DM01DRAFT_1287361</name>
</gene>
<dbReference type="OrthoDB" id="432685at2759"/>
<protein>
    <submittedName>
        <fullName evidence="7">Uncharacterized protein</fullName>
    </submittedName>
</protein>
<feature type="transmembrane region" description="Helical" evidence="6">
    <location>
        <begin position="91"/>
        <end position="114"/>
    </location>
</feature>
<evidence type="ECO:0000256" key="4">
    <source>
        <dbReference type="ARBA" id="ARBA00022989"/>
    </source>
</evidence>
<dbReference type="PANTHER" id="PTHR30028">
    <property type="entry name" value="UPF0014 INNER MEMBRANE PROTEIN YBBM-RELATED"/>
    <property type="match status" value="1"/>
</dbReference>
<comment type="subcellular location">
    <subcellularLocation>
        <location evidence="1">Membrane</location>
        <topology evidence="1">Multi-pass membrane protein</topology>
    </subcellularLocation>
</comment>
<dbReference type="Proteomes" id="UP000242146">
    <property type="component" value="Unassembled WGS sequence"/>
</dbReference>
<feature type="transmembrane region" description="Helical" evidence="6">
    <location>
        <begin position="12"/>
        <end position="33"/>
    </location>
</feature>
<feature type="transmembrane region" description="Helical" evidence="6">
    <location>
        <begin position="67"/>
        <end position="85"/>
    </location>
</feature>
<organism evidence="7 8">
    <name type="scientific">Hesseltinella vesiculosa</name>
    <dbReference type="NCBI Taxonomy" id="101127"/>
    <lineage>
        <taxon>Eukaryota</taxon>
        <taxon>Fungi</taxon>
        <taxon>Fungi incertae sedis</taxon>
        <taxon>Mucoromycota</taxon>
        <taxon>Mucoromycotina</taxon>
        <taxon>Mucoromycetes</taxon>
        <taxon>Mucorales</taxon>
        <taxon>Cunninghamellaceae</taxon>
        <taxon>Hesseltinella</taxon>
    </lineage>
</organism>
<keyword evidence="3 6" id="KW-0812">Transmembrane</keyword>
<evidence type="ECO:0000256" key="6">
    <source>
        <dbReference type="SAM" id="Phobius"/>
    </source>
</evidence>
<keyword evidence="4 6" id="KW-1133">Transmembrane helix</keyword>